<dbReference type="HOGENOM" id="CLU_2231591_0_0_4"/>
<dbReference type="Proteomes" id="UP000002287">
    <property type="component" value="Chromosome 3"/>
</dbReference>
<evidence type="ECO:0000313" key="2">
    <source>
        <dbReference type="Proteomes" id="UP000002287"/>
    </source>
</evidence>
<protein>
    <submittedName>
        <fullName evidence="1">Uncharacterized protein</fullName>
    </submittedName>
</protein>
<organism evidence="1 2">
    <name type="scientific">Burkholderia vietnamiensis (strain G4 / LMG 22486)</name>
    <name type="common">Burkholderia cepacia (strain R1808)</name>
    <dbReference type="NCBI Taxonomy" id="269482"/>
    <lineage>
        <taxon>Bacteria</taxon>
        <taxon>Pseudomonadati</taxon>
        <taxon>Pseudomonadota</taxon>
        <taxon>Betaproteobacteria</taxon>
        <taxon>Burkholderiales</taxon>
        <taxon>Burkholderiaceae</taxon>
        <taxon>Burkholderia</taxon>
        <taxon>Burkholderia cepacia complex</taxon>
    </lineage>
</organism>
<proteinExistence type="predicted"/>
<dbReference type="KEGG" id="bvi:Bcep1808_5871"/>
<dbReference type="EMBL" id="CP000616">
    <property type="protein sequence ID" value="ABO58799.1"/>
    <property type="molecule type" value="Genomic_DNA"/>
</dbReference>
<accession>A4JR96</accession>
<name>A4JR96_BURVG</name>
<reference evidence="2" key="1">
    <citation type="submission" date="2007-03" db="EMBL/GenBank/DDBJ databases">
        <title>Complete sequence of chromosome 3 of Burkholderia vietnamiensis G4.</title>
        <authorList>
            <consortium name="US DOE Joint Genome Institute"/>
            <person name="Copeland A."/>
            <person name="Lucas S."/>
            <person name="Lapidus A."/>
            <person name="Barry K."/>
            <person name="Detter J.C."/>
            <person name="Glavina del Rio T."/>
            <person name="Hammon N."/>
            <person name="Israni S."/>
            <person name="Dalin E."/>
            <person name="Tice H."/>
            <person name="Pitluck S."/>
            <person name="Chain P."/>
            <person name="Malfatti S."/>
            <person name="Shin M."/>
            <person name="Vergez L."/>
            <person name="Schmutz J."/>
            <person name="Larimer F."/>
            <person name="Land M."/>
            <person name="Hauser L."/>
            <person name="Kyrpides N."/>
            <person name="Tiedje J."/>
            <person name="Richardson P."/>
        </authorList>
    </citation>
    <scope>NUCLEOTIDE SEQUENCE [LARGE SCALE GENOMIC DNA]</scope>
    <source>
        <strain evidence="2">G4 / LMG 22486</strain>
    </source>
</reference>
<dbReference type="AlphaFoldDB" id="A4JR96"/>
<sequence length="105" mass="10941">MGPMHGPASHPSAIFQRVVISAVSARACVQLRGDSTGQAQSARIAVACGHVRPGTIGRCAFIGGQRLAFGRIVRAARPRRVRAVRLSFGAGRAVAAVLSLRIGIE</sequence>
<gene>
    <name evidence="1" type="ordered locus">Bcep1808_5871</name>
</gene>
<evidence type="ECO:0000313" key="1">
    <source>
        <dbReference type="EMBL" id="ABO58799.1"/>
    </source>
</evidence>